<feature type="domain" description="Aromatic amino acid beta-eliminating lyase/threonine aldolase" evidence="4">
    <location>
        <begin position="4"/>
        <end position="231"/>
    </location>
</feature>
<evidence type="ECO:0000256" key="2">
    <source>
        <dbReference type="ARBA" id="ARBA00006966"/>
    </source>
</evidence>
<dbReference type="SUPFAM" id="SSF53383">
    <property type="entry name" value="PLP-dependent transferases"/>
    <property type="match status" value="1"/>
</dbReference>
<evidence type="ECO:0000313" key="7">
    <source>
        <dbReference type="Proteomes" id="UP000443070"/>
    </source>
</evidence>
<dbReference type="OrthoDB" id="9774495at2"/>
<comment type="caution">
    <text evidence="5">The sequence shown here is derived from an EMBL/GenBank/DDBJ whole genome shotgun (WGS) entry which is preliminary data.</text>
</comment>
<gene>
    <name evidence="5" type="ORF">GMD11_05290</name>
    <name evidence="6" type="ORF">GMD18_04935</name>
</gene>
<sequence length="344" mass="38111">MYYFTSDYTEGCTPEILEALAATNFEQTGGYGIDPYCETAALLIKKECGRSDIDVHFMTGGTQTNLTIICAALRPFHGVYGTVQSHINTHEAGAIERTGHKVIDLPTSDGKITAAMIRQQHELYLGDPSREHLVQPKMVYISQPTEIGSLYHKEELEALYAVCRHYGLYLFIDGARLGYGLTAPDNDLTLADITNNCDVFCIGGTKCGALFGEAAVIINPALKDDFRTIMKQGGAVLAKGRLLGLQFETLFTDGLYYKICRHGVELALQIKAAVQERGLGFVTDSTTNQQFIIFPQAMYDELSKQFALAPWEYMDDGRIAARICTSWATDPTQVDRLCNMIRQL</sequence>
<evidence type="ECO:0000256" key="3">
    <source>
        <dbReference type="ARBA" id="ARBA00022898"/>
    </source>
</evidence>
<organism evidence="5 8">
    <name type="scientific">Phascolarctobacterium faecium</name>
    <dbReference type="NCBI Taxonomy" id="33025"/>
    <lineage>
        <taxon>Bacteria</taxon>
        <taxon>Bacillati</taxon>
        <taxon>Bacillota</taxon>
        <taxon>Negativicutes</taxon>
        <taxon>Acidaminococcales</taxon>
        <taxon>Acidaminococcaceae</taxon>
        <taxon>Phascolarctobacterium</taxon>
    </lineage>
</organism>
<dbReference type="RefSeq" id="WP_155163824.1">
    <property type="nucleotide sequence ID" value="NZ_WNBG01000002.1"/>
</dbReference>
<dbReference type="EMBL" id="WNBM01000002">
    <property type="protein sequence ID" value="MTT75683.1"/>
    <property type="molecule type" value="Genomic_DNA"/>
</dbReference>
<evidence type="ECO:0000313" key="6">
    <source>
        <dbReference type="EMBL" id="MTU03745.1"/>
    </source>
</evidence>
<evidence type="ECO:0000313" key="8">
    <source>
        <dbReference type="Proteomes" id="UP000484547"/>
    </source>
</evidence>
<evidence type="ECO:0000313" key="5">
    <source>
        <dbReference type="EMBL" id="MTT75683.1"/>
    </source>
</evidence>
<dbReference type="Gene3D" id="3.90.1150.10">
    <property type="entry name" value="Aspartate Aminotransferase, domain 1"/>
    <property type="match status" value="1"/>
</dbReference>
<dbReference type="InterPro" id="IPR015422">
    <property type="entry name" value="PyrdxlP-dep_Trfase_small"/>
</dbReference>
<dbReference type="InterPro" id="IPR001597">
    <property type="entry name" value="ArAA_b-elim_lyase/Thr_aldolase"/>
</dbReference>
<reference evidence="7 8" key="1">
    <citation type="journal article" date="2019" name="Nat. Med.">
        <title>A library of human gut bacterial isolates paired with longitudinal multiomics data enables mechanistic microbiome research.</title>
        <authorList>
            <person name="Poyet M."/>
            <person name="Groussin M."/>
            <person name="Gibbons S.M."/>
            <person name="Avila-Pacheco J."/>
            <person name="Jiang X."/>
            <person name="Kearney S.M."/>
            <person name="Perrotta A.R."/>
            <person name="Berdy B."/>
            <person name="Zhao S."/>
            <person name="Lieberman T.D."/>
            <person name="Swanson P.K."/>
            <person name="Smith M."/>
            <person name="Roesemann S."/>
            <person name="Alexander J.E."/>
            <person name="Rich S.A."/>
            <person name="Livny J."/>
            <person name="Vlamakis H."/>
            <person name="Clish C."/>
            <person name="Bullock K."/>
            <person name="Deik A."/>
            <person name="Scott J."/>
            <person name="Pierce K.A."/>
            <person name="Xavier R.J."/>
            <person name="Alm E.J."/>
        </authorList>
    </citation>
    <scope>NUCLEOTIDE SEQUENCE [LARGE SCALE GENOMIC DNA]</scope>
    <source>
        <strain evidence="5 8">BIOML-A13</strain>
        <strain evidence="6 7">BIOML-A3</strain>
    </source>
</reference>
<dbReference type="Proteomes" id="UP000443070">
    <property type="component" value="Unassembled WGS sequence"/>
</dbReference>
<comment type="cofactor">
    <cofactor evidence="1">
        <name>pyridoxal 5'-phosphate</name>
        <dbReference type="ChEBI" id="CHEBI:597326"/>
    </cofactor>
</comment>
<accession>A0A7X2XGK2</accession>
<evidence type="ECO:0000259" key="4">
    <source>
        <dbReference type="Pfam" id="PF01212"/>
    </source>
</evidence>
<dbReference type="InterPro" id="IPR015421">
    <property type="entry name" value="PyrdxlP-dep_Trfase_major"/>
</dbReference>
<dbReference type="PANTHER" id="PTHR48097:SF5">
    <property type="entry name" value="LOW SPECIFICITY L-THREONINE ALDOLASE"/>
    <property type="match status" value="1"/>
</dbReference>
<dbReference type="AlphaFoldDB" id="A0A7X2XGK2"/>
<keyword evidence="7" id="KW-1185">Reference proteome</keyword>
<dbReference type="GO" id="GO:0016829">
    <property type="term" value="F:lyase activity"/>
    <property type="evidence" value="ECO:0007669"/>
    <property type="project" value="InterPro"/>
</dbReference>
<proteinExistence type="inferred from homology"/>
<dbReference type="EMBL" id="WNBW01000002">
    <property type="protein sequence ID" value="MTU03745.1"/>
    <property type="molecule type" value="Genomic_DNA"/>
</dbReference>
<dbReference type="PANTHER" id="PTHR48097">
    <property type="entry name" value="L-THREONINE ALDOLASE-RELATED"/>
    <property type="match status" value="1"/>
</dbReference>
<protein>
    <submittedName>
        <fullName evidence="5">Low specificity L-threonine aldolase</fullName>
    </submittedName>
</protein>
<name>A0A7X2XGK2_9FIRM</name>
<dbReference type="InterPro" id="IPR015424">
    <property type="entry name" value="PyrdxlP-dep_Trfase"/>
</dbReference>
<dbReference type="Gene3D" id="3.40.640.10">
    <property type="entry name" value="Type I PLP-dependent aspartate aminotransferase-like (Major domain)"/>
    <property type="match status" value="1"/>
</dbReference>
<dbReference type="Proteomes" id="UP000484547">
    <property type="component" value="Unassembled WGS sequence"/>
</dbReference>
<dbReference type="GO" id="GO:0006520">
    <property type="term" value="P:amino acid metabolic process"/>
    <property type="evidence" value="ECO:0007669"/>
    <property type="project" value="InterPro"/>
</dbReference>
<evidence type="ECO:0000256" key="1">
    <source>
        <dbReference type="ARBA" id="ARBA00001933"/>
    </source>
</evidence>
<keyword evidence="3" id="KW-0663">Pyridoxal phosphate</keyword>
<dbReference type="Pfam" id="PF01212">
    <property type="entry name" value="Beta_elim_lyase"/>
    <property type="match status" value="1"/>
</dbReference>
<comment type="similarity">
    <text evidence="2">Belongs to the threonine aldolase family.</text>
</comment>